<dbReference type="OrthoDB" id="651723at2759"/>
<keyword evidence="1" id="KW-0547">Nucleotide-binding</keyword>
<sequence>LQKRIKSSSSASSSCADQLKALAAAAMAEEPRVDVAGLNPPPAQGPVDGGDADDWSRELDDAPAPSPAATAEENLAPPPPPSDDVSELRSDLQALHLEPNASTRDSEMDVQKEEEELVETGKRHLNVVFIGHVGKDAQIGLDWGLVGLGWVDGLDAGKSTIGGQILLLSGQVDERTIQKYEKEAKDKSRESWYMAYIMDTNEEERVKHWVPFIGVEQRGGNTTRRCNYRGARPMKAPGGVHHREAHLVVYTTSGLPPGEAPYRLGWWCAPPARTGPAPSTRARAACARALSTCAVRGACSPCARPGFFFPPVVYTTGQWGPLGFSLLWWPVAYTTG</sequence>
<accession>A0A843V1I7</accession>
<organism evidence="4 5">
    <name type="scientific">Colocasia esculenta</name>
    <name type="common">Wild taro</name>
    <name type="synonym">Arum esculentum</name>
    <dbReference type="NCBI Taxonomy" id="4460"/>
    <lineage>
        <taxon>Eukaryota</taxon>
        <taxon>Viridiplantae</taxon>
        <taxon>Streptophyta</taxon>
        <taxon>Embryophyta</taxon>
        <taxon>Tracheophyta</taxon>
        <taxon>Spermatophyta</taxon>
        <taxon>Magnoliopsida</taxon>
        <taxon>Liliopsida</taxon>
        <taxon>Araceae</taxon>
        <taxon>Aroideae</taxon>
        <taxon>Colocasieae</taxon>
        <taxon>Colocasia</taxon>
    </lineage>
</organism>
<evidence type="ECO:0000313" key="5">
    <source>
        <dbReference type="Proteomes" id="UP000652761"/>
    </source>
</evidence>
<evidence type="ECO:0000313" key="4">
    <source>
        <dbReference type="EMBL" id="MQL88547.1"/>
    </source>
</evidence>
<dbReference type="Proteomes" id="UP000652761">
    <property type="component" value="Unassembled WGS sequence"/>
</dbReference>
<dbReference type="GO" id="GO:0005525">
    <property type="term" value="F:GTP binding"/>
    <property type="evidence" value="ECO:0007669"/>
    <property type="project" value="UniProtKB-KW"/>
</dbReference>
<keyword evidence="5" id="KW-1185">Reference proteome</keyword>
<protein>
    <submittedName>
        <fullName evidence="4">Uncharacterized protein</fullName>
    </submittedName>
</protein>
<keyword evidence="2" id="KW-0342">GTP-binding</keyword>
<evidence type="ECO:0000256" key="2">
    <source>
        <dbReference type="ARBA" id="ARBA00023134"/>
    </source>
</evidence>
<comment type="caution">
    <text evidence="4">The sequence shown here is derived from an EMBL/GenBank/DDBJ whole genome shotgun (WGS) entry which is preliminary data.</text>
</comment>
<dbReference type="PANTHER" id="PTHR23115">
    <property type="entry name" value="TRANSLATION FACTOR"/>
    <property type="match status" value="1"/>
</dbReference>
<evidence type="ECO:0000256" key="3">
    <source>
        <dbReference type="SAM" id="MobiDB-lite"/>
    </source>
</evidence>
<reference evidence="4" key="1">
    <citation type="submission" date="2017-07" db="EMBL/GenBank/DDBJ databases">
        <title>Taro Niue Genome Assembly and Annotation.</title>
        <authorList>
            <person name="Atibalentja N."/>
            <person name="Keating K."/>
            <person name="Fields C.J."/>
        </authorList>
    </citation>
    <scope>NUCLEOTIDE SEQUENCE</scope>
    <source>
        <strain evidence="4">Niue_2</strain>
        <tissue evidence="4">Leaf</tissue>
    </source>
</reference>
<evidence type="ECO:0000256" key="1">
    <source>
        <dbReference type="ARBA" id="ARBA00022741"/>
    </source>
</evidence>
<dbReference type="SUPFAM" id="SSF52540">
    <property type="entry name" value="P-loop containing nucleoside triphosphate hydrolases"/>
    <property type="match status" value="1"/>
</dbReference>
<feature type="region of interest" description="Disordered" evidence="3">
    <location>
        <begin position="28"/>
        <end position="86"/>
    </location>
</feature>
<dbReference type="EMBL" id="NMUH01001067">
    <property type="protein sequence ID" value="MQL88547.1"/>
    <property type="molecule type" value="Genomic_DNA"/>
</dbReference>
<name>A0A843V1I7_COLES</name>
<dbReference type="InterPro" id="IPR027417">
    <property type="entry name" value="P-loop_NTPase"/>
</dbReference>
<dbReference type="AlphaFoldDB" id="A0A843V1I7"/>
<dbReference type="InterPro" id="IPR050100">
    <property type="entry name" value="TRAFAC_GTPase_members"/>
</dbReference>
<proteinExistence type="predicted"/>
<gene>
    <name evidence="4" type="ORF">Taro_021113</name>
</gene>
<feature type="non-terminal residue" evidence="4">
    <location>
        <position position="1"/>
    </location>
</feature>
<dbReference type="Gene3D" id="3.40.50.300">
    <property type="entry name" value="P-loop containing nucleotide triphosphate hydrolases"/>
    <property type="match status" value="1"/>
</dbReference>